<dbReference type="EMBL" id="JH651384">
    <property type="protein sequence ID" value="EIJ36533.1"/>
    <property type="molecule type" value="Genomic_DNA"/>
</dbReference>
<dbReference type="PANTHER" id="PTHR34700:SF8">
    <property type="entry name" value="POTASSIUM BINDING PROTEIN KBP"/>
    <property type="match status" value="1"/>
</dbReference>
<evidence type="ECO:0000313" key="3">
    <source>
        <dbReference type="EMBL" id="EIJ36533.1"/>
    </source>
</evidence>
<evidence type="ECO:0000259" key="1">
    <source>
        <dbReference type="PROSITE" id="PS50914"/>
    </source>
</evidence>
<sequence>MGLFDFARDIGKKIFGKEEEAPAALQQHIEEDNPGVSGLKVEVKDGVATLSGEAKSAEALEKAVLMAGNALGIQEVKADGISVSDGSQVGGDDEFYTIKKGDTLWGIAEHAYGNGAKYAKIVEVNREVIKDANKIFPGQKIRIPKNI</sequence>
<dbReference type="CDD" id="cd00118">
    <property type="entry name" value="LysM"/>
    <property type="match status" value="1"/>
</dbReference>
<proteinExistence type="predicted"/>
<dbReference type="PROSITE" id="PS50914">
    <property type="entry name" value="BON"/>
    <property type="match status" value="1"/>
</dbReference>
<dbReference type="InterPro" id="IPR036779">
    <property type="entry name" value="LysM_dom_sf"/>
</dbReference>
<dbReference type="SMART" id="SM00257">
    <property type="entry name" value="LysM"/>
    <property type="match status" value="1"/>
</dbReference>
<keyword evidence="4" id="KW-1185">Reference proteome</keyword>
<protein>
    <submittedName>
        <fullName evidence="3">Peptidoglycan-binding lysin domain-containing protein</fullName>
    </submittedName>
</protein>
<dbReference type="PANTHER" id="PTHR34700">
    <property type="entry name" value="POTASSIUM BINDING PROTEIN KBP"/>
    <property type="match status" value="1"/>
</dbReference>
<dbReference type="InterPro" id="IPR007055">
    <property type="entry name" value="BON_dom"/>
</dbReference>
<evidence type="ECO:0000259" key="2">
    <source>
        <dbReference type="PROSITE" id="PS51782"/>
    </source>
</evidence>
<dbReference type="Proteomes" id="UP000005317">
    <property type="component" value="Unassembled WGS sequence"/>
</dbReference>
<dbReference type="Gene3D" id="3.10.350.10">
    <property type="entry name" value="LysM domain"/>
    <property type="match status" value="1"/>
</dbReference>
<reference evidence="4" key="1">
    <citation type="journal article" date="2011" name="Stand. Genomic Sci.">
        <title>Genome sequence of the filamentous, gliding Thiothrix nivea neotype strain (JP2(T)).</title>
        <authorList>
            <person name="Lapidus A."/>
            <person name="Nolan M."/>
            <person name="Lucas S."/>
            <person name="Glavina Del Rio T."/>
            <person name="Tice H."/>
            <person name="Cheng J.F."/>
            <person name="Tapia R."/>
            <person name="Han C."/>
            <person name="Goodwin L."/>
            <person name="Pitluck S."/>
            <person name="Liolios K."/>
            <person name="Pagani I."/>
            <person name="Ivanova N."/>
            <person name="Huntemann M."/>
            <person name="Mavromatis K."/>
            <person name="Mikhailova N."/>
            <person name="Pati A."/>
            <person name="Chen A."/>
            <person name="Palaniappan K."/>
            <person name="Land M."/>
            <person name="Brambilla E.M."/>
            <person name="Rohde M."/>
            <person name="Abt B."/>
            <person name="Verbarg S."/>
            <person name="Goker M."/>
            <person name="Bristow J."/>
            <person name="Eisen J.A."/>
            <person name="Markowitz V."/>
            <person name="Hugenholtz P."/>
            <person name="Kyrpides N.C."/>
            <person name="Klenk H.P."/>
            <person name="Woyke T."/>
        </authorList>
    </citation>
    <scope>NUCLEOTIDE SEQUENCE [LARGE SCALE GENOMIC DNA]</scope>
    <source>
        <strain evidence="4">ATCC 35100 / DSM 5205 / JP2</strain>
    </source>
</reference>
<feature type="domain" description="BON" evidence="1">
    <location>
        <begin position="13"/>
        <end position="85"/>
    </location>
</feature>
<dbReference type="PROSITE" id="PS51782">
    <property type="entry name" value="LYSM"/>
    <property type="match status" value="1"/>
</dbReference>
<dbReference type="OrthoDB" id="370541at2"/>
<dbReference type="Pfam" id="PF01476">
    <property type="entry name" value="LysM"/>
    <property type="match status" value="1"/>
</dbReference>
<dbReference type="InterPro" id="IPR052196">
    <property type="entry name" value="Bact_Kbp"/>
</dbReference>
<dbReference type="NCBIfam" id="NF008399">
    <property type="entry name" value="PRK11198.1"/>
    <property type="match status" value="1"/>
</dbReference>
<dbReference type="SUPFAM" id="SSF54106">
    <property type="entry name" value="LysM domain"/>
    <property type="match status" value="1"/>
</dbReference>
<dbReference type="InterPro" id="IPR018392">
    <property type="entry name" value="LysM"/>
</dbReference>
<feature type="domain" description="LysM" evidence="2">
    <location>
        <begin position="94"/>
        <end position="143"/>
    </location>
</feature>
<organism evidence="3 4">
    <name type="scientific">Thiothrix nivea (strain ATCC 35100 / DSM 5205 / JP2)</name>
    <dbReference type="NCBI Taxonomy" id="870187"/>
    <lineage>
        <taxon>Bacteria</taxon>
        <taxon>Pseudomonadati</taxon>
        <taxon>Pseudomonadota</taxon>
        <taxon>Gammaproteobacteria</taxon>
        <taxon>Thiotrichales</taxon>
        <taxon>Thiotrichaceae</taxon>
        <taxon>Thiothrix</taxon>
    </lineage>
</organism>
<gene>
    <name evidence="3" type="ORF">Thini_4034</name>
</gene>
<evidence type="ECO:0000313" key="4">
    <source>
        <dbReference type="Proteomes" id="UP000005317"/>
    </source>
</evidence>
<dbReference type="RefSeq" id="WP_002710405.1">
    <property type="nucleotide sequence ID" value="NZ_JH651384.1"/>
</dbReference>
<dbReference type="AlphaFoldDB" id="A0A656HJJ5"/>
<name>A0A656HJJ5_THINJ</name>
<dbReference type="Pfam" id="PF04972">
    <property type="entry name" value="BON"/>
    <property type="match status" value="1"/>
</dbReference>
<accession>A0A656HJJ5</accession>